<sequence length="109" mass="12157">MSVSLEELCKMVNVPYDQARALIESESSDGESVEREEEMEDTVIHADLSGSLEVEEASLLAPEQVQFETGFHGGNEEDAENSCSNAEEVAPPRKRLRAENTWKKVINIF</sequence>
<comment type="caution">
    <text evidence="2">The sequence shown here is derived from an EMBL/GenBank/DDBJ whole genome shotgun (WGS) entry which is preliminary data.</text>
</comment>
<dbReference type="Proteomes" id="UP001364617">
    <property type="component" value="Unassembled WGS sequence"/>
</dbReference>
<organism evidence="2 3">
    <name type="scientific">Phoxinus phoxinus</name>
    <name type="common">Eurasian minnow</name>
    <dbReference type="NCBI Taxonomy" id="58324"/>
    <lineage>
        <taxon>Eukaryota</taxon>
        <taxon>Metazoa</taxon>
        <taxon>Chordata</taxon>
        <taxon>Craniata</taxon>
        <taxon>Vertebrata</taxon>
        <taxon>Euteleostomi</taxon>
        <taxon>Actinopterygii</taxon>
        <taxon>Neopterygii</taxon>
        <taxon>Teleostei</taxon>
        <taxon>Ostariophysi</taxon>
        <taxon>Cypriniformes</taxon>
        <taxon>Leuciscidae</taxon>
        <taxon>Phoxininae</taxon>
        <taxon>Phoxinus</taxon>
    </lineage>
</organism>
<proteinExistence type="predicted"/>
<feature type="region of interest" description="Disordered" evidence="1">
    <location>
        <begin position="70"/>
        <end position="90"/>
    </location>
</feature>
<protein>
    <submittedName>
        <fullName evidence="2">Uncharacterized protein</fullName>
    </submittedName>
</protein>
<accession>A0AAN9C9J0</accession>
<evidence type="ECO:0000313" key="2">
    <source>
        <dbReference type="EMBL" id="KAK7127799.1"/>
    </source>
</evidence>
<gene>
    <name evidence="2" type="ORF">R3I93_020402</name>
</gene>
<evidence type="ECO:0000313" key="3">
    <source>
        <dbReference type="Proteomes" id="UP001364617"/>
    </source>
</evidence>
<dbReference type="EMBL" id="JAYKXH010000022">
    <property type="protein sequence ID" value="KAK7127799.1"/>
    <property type="molecule type" value="Genomic_DNA"/>
</dbReference>
<evidence type="ECO:0000256" key="1">
    <source>
        <dbReference type="SAM" id="MobiDB-lite"/>
    </source>
</evidence>
<keyword evidence="3" id="KW-1185">Reference proteome</keyword>
<dbReference type="AlphaFoldDB" id="A0AAN9C9J0"/>
<reference evidence="2 3" key="1">
    <citation type="submission" date="2024-02" db="EMBL/GenBank/DDBJ databases">
        <title>Chromosome-level genome assembly of the Eurasian Minnow (Phoxinus phoxinus).</title>
        <authorList>
            <person name="Oriowo T.O."/>
            <person name="Martin S."/>
            <person name="Stange M."/>
            <person name="Chrysostomakis Y."/>
            <person name="Brown T."/>
            <person name="Winkler S."/>
            <person name="Kukowka S."/>
            <person name="Myers E.W."/>
            <person name="Bohne A."/>
        </authorList>
    </citation>
    <scope>NUCLEOTIDE SEQUENCE [LARGE SCALE GENOMIC DNA]</scope>
    <source>
        <strain evidence="2">ZFMK-TIS-60720</strain>
        <tissue evidence="2">Whole Organism</tissue>
    </source>
</reference>
<name>A0AAN9C9J0_9TELE</name>